<evidence type="ECO:0000313" key="1">
    <source>
        <dbReference type="EMBL" id="MEW9492164.1"/>
    </source>
</evidence>
<dbReference type="EMBL" id="JZWS03000013">
    <property type="protein sequence ID" value="MEW9492164.1"/>
    <property type="molecule type" value="Genomic_DNA"/>
</dbReference>
<sequence>MASTLAETAGLDPVNAMVELRSLHAKGMKNAGIDVMKGKVEEDMTKINVLDSLRVKEQVIKGATDAAVAIMRIDDMIAAAPSKQPQGQEQGMPQGYPPMG</sequence>
<organism evidence="1 2">
    <name type="scientific">Candidatus Aramenus sulfurataquae</name>
    <dbReference type="NCBI Taxonomy" id="1326980"/>
    <lineage>
        <taxon>Archaea</taxon>
        <taxon>Thermoproteota</taxon>
        <taxon>Thermoprotei</taxon>
        <taxon>Sulfolobales</taxon>
        <taxon>Sulfolobaceae</taxon>
        <taxon>Candidatus Aramenus</taxon>
    </lineage>
</organism>
<dbReference type="Proteomes" id="UP000053480">
    <property type="component" value="Unassembled WGS sequence"/>
</dbReference>
<name>A0ACC6TQN0_9CREN</name>
<comment type="caution">
    <text evidence="1">The sequence shown here is derived from an EMBL/GenBank/DDBJ whole genome shotgun (WGS) entry which is preliminary data.</text>
</comment>
<feature type="non-terminal residue" evidence="1">
    <location>
        <position position="1"/>
    </location>
</feature>
<proteinExistence type="predicted"/>
<protein>
    <submittedName>
        <fullName evidence="1">TCP-1/cpn60 chaperonin family protein</fullName>
    </submittedName>
</protein>
<accession>A0ACC6TQN0</accession>
<reference evidence="1" key="1">
    <citation type="submission" date="2024-07" db="EMBL/GenBank/DDBJ databases">
        <title>Metagenome and Metagenome-Assembled Genomes of Archaea from a hot spring from the geothermal field of Los Azufres, Mexico.</title>
        <authorList>
            <person name="Marin-Paredes R."/>
            <person name="Martinez-Romero E."/>
            <person name="Servin-Garciduenas L.E."/>
        </authorList>
    </citation>
    <scope>NUCLEOTIDE SEQUENCE</scope>
    <source>
        <strain evidence="1">AZ1-454</strain>
    </source>
</reference>
<gene>
    <name evidence="1" type="ORF">TQ35_0008205</name>
</gene>
<evidence type="ECO:0000313" key="2">
    <source>
        <dbReference type="Proteomes" id="UP000053480"/>
    </source>
</evidence>